<evidence type="ECO:0000313" key="9">
    <source>
        <dbReference type="Proteomes" id="UP000001881"/>
    </source>
</evidence>
<evidence type="ECO:0000313" key="8">
    <source>
        <dbReference type="EMBL" id="CCC13876.1"/>
    </source>
</evidence>
<comment type="caution">
    <text evidence="8">The sequence shown here is derived from an EMBL/GenBank/DDBJ whole genome shotgun (WGS) entry which is preliminary data.</text>
</comment>
<feature type="compositionally biased region" description="Basic and acidic residues" evidence="6">
    <location>
        <begin position="226"/>
        <end position="242"/>
    </location>
</feature>
<evidence type="ECO:0000256" key="2">
    <source>
        <dbReference type="ARBA" id="ARBA00022692"/>
    </source>
</evidence>
<keyword evidence="2" id="KW-0812">Transmembrane</keyword>
<dbReference type="InParanoid" id="F7W8Z5"/>
<dbReference type="eggNOG" id="ENOG502TD8T">
    <property type="taxonomic scope" value="Eukaryota"/>
</dbReference>
<gene>
    <name evidence="8" type="ORF">SMAC_07945</name>
</gene>
<reference evidence="8 9" key="1">
    <citation type="journal article" date="2010" name="PLoS Genet.">
        <title>De novo assembly of a 40 Mb eukaryotic genome from short sequence reads: Sordaria macrospora, a model organism for fungal morphogenesis.</title>
        <authorList>
            <person name="Nowrousian M."/>
            <person name="Stajich J."/>
            <person name="Chu M."/>
            <person name="Engh I."/>
            <person name="Espagne E."/>
            <person name="Halliday K."/>
            <person name="Kamerewerd J."/>
            <person name="Kempken F."/>
            <person name="Knab B."/>
            <person name="Kuo H.C."/>
            <person name="Osiewacz H.D."/>
            <person name="Poeggeler S."/>
            <person name="Read N."/>
            <person name="Seiler S."/>
            <person name="Smith K."/>
            <person name="Zickler D."/>
            <person name="Kueck U."/>
            <person name="Freitag M."/>
        </authorList>
    </citation>
    <scope>NUCLEOTIDE SEQUENCE [LARGE SCALE GENOMIC DNA]</scope>
    <source>
        <strain evidence="9">ATCC MYA-333 / DSM 997 / K(L3346) / K-hell</strain>
        <tissue evidence="8">Mycelium</tissue>
    </source>
</reference>
<feature type="domain" description="Rhodopsin" evidence="7">
    <location>
        <begin position="133"/>
        <end position="184"/>
    </location>
</feature>
<dbReference type="InterPro" id="IPR049326">
    <property type="entry name" value="Rhodopsin_dom_fungi"/>
</dbReference>
<dbReference type="InterPro" id="IPR052337">
    <property type="entry name" value="SAT4-like"/>
</dbReference>
<evidence type="ECO:0000256" key="3">
    <source>
        <dbReference type="ARBA" id="ARBA00022989"/>
    </source>
</evidence>
<dbReference type="GO" id="GO:0016020">
    <property type="term" value="C:membrane"/>
    <property type="evidence" value="ECO:0007669"/>
    <property type="project" value="UniProtKB-SubCell"/>
</dbReference>
<name>F7W8Z5_SORMK</name>
<feature type="region of interest" description="Disordered" evidence="6">
    <location>
        <begin position="223"/>
        <end position="262"/>
    </location>
</feature>
<dbReference type="HOGENOM" id="CLU_797317_0_0_1"/>
<organism evidence="8 9">
    <name type="scientific">Sordaria macrospora (strain ATCC MYA-333 / DSM 997 / K(L3346) / K-hell)</name>
    <dbReference type="NCBI Taxonomy" id="771870"/>
    <lineage>
        <taxon>Eukaryota</taxon>
        <taxon>Fungi</taxon>
        <taxon>Dikarya</taxon>
        <taxon>Ascomycota</taxon>
        <taxon>Pezizomycotina</taxon>
        <taxon>Sordariomycetes</taxon>
        <taxon>Sordariomycetidae</taxon>
        <taxon>Sordariales</taxon>
        <taxon>Sordariaceae</taxon>
        <taxon>Sordaria</taxon>
    </lineage>
</organism>
<evidence type="ECO:0000259" key="7">
    <source>
        <dbReference type="Pfam" id="PF20684"/>
    </source>
</evidence>
<dbReference type="STRING" id="771870.F7W8Z5"/>
<dbReference type="PANTHER" id="PTHR33048">
    <property type="entry name" value="PTH11-LIKE INTEGRAL MEMBRANE PROTEIN (AFU_ORTHOLOGUE AFUA_5G11245)"/>
    <property type="match status" value="1"/>
</dbReference>
<accession>F7W8Z5</accession>
<keyword evidence="4" id="KW-0472">Membrane</keyword>
<comment type="similarity">
    <text evidence="5">Belongs to the SAT4 family.</text>
</comment>
<keyword evidence="9" id="KW-1185">Reference proteome</keyword>
<evidence type="ECO:0000256" key="6">
    <source>
        <dbReference type="SAM" id="MobiDB-lite"/>
    </source>
</evidence>
<protein>
    <submittedName>
        <fullName evidence="8">WGS project CABT00000000 data, contig 2.48</fullName>
    </submittedName>
</protein>
<dbReference type="EMBL" id="CABT02000048">
    <property type="protein sequence ID" value="CCC13876.1"/>
    <property type="molecule type" value="Genomic_DNA"/>
</dbReference>
<evidence type="ECO:0000256" key="4">
    <source>
        <dbReference type="ARBA" id="ARBA00023136"/>
    </source>
</evidence>
<evidence type="ECO:0000256" key="5">
    <source>
        <dbReference type="ARBA" id="ARBA00038359"/>
    </source>
</evidence>
<dbReference type="Proteomes" id="UP000001881">
    <property type="component" value="Unassembled WGS sequence"/>
</dbReference>
<comment type="subcellular location">
    <subcellularLocation>
        <location evidence="1">Membrane</location>
        <topology evidence="1">Multi-pass membrane protein</topology>
    </subcellularLocation>
</comment>
<proteinExistence type="inferred from homology"/>
<sequence length="348" mass="37942">MFHPTDPCLPTLDRSSSLFNENLALLIATLLLTTLRTLYKIFIPHTSSSQSQPTTNHIPSHVHSSWFSRPPSQYLSIHVSQRLHADDYALISITALGLPNLLLAILALHPLGVGKDAWTLPVENIAKAVRYGVTIFSCIRLRYLTVFTETPNPTQALFDIDRWSTLEAASSIFCACMPTLRQMVVSVVGLGRKRFGKRRPSSGVSGKFGSSGSSTVALGINSRYSRSTEARHSDTSQEKLSDTEQPNHGLFEDTTGNQGVRSGNSSIMYTVEYSVEVDNTAASQIIPHSGRLSPPPYTYGNGPQDLPGVNDGCENYRACVVSRNLGRIGGVGGSLRRQSRSPRLRVAA</sequence>
<keyword evidence="3" id="KW-1133">Transmembrane helix</keyword>
<dbReference type="PANTHER" id="PTHR33048:SF143">
    <property type="entry name" value="EXTRACELLULAR MEMBRANE PROTEIN CFEM DOMAIN-CONTAINING PROTEIN-RELATED"/>
    <property type="match status" value="1"/>
</dbReference>
<dbReference type="OrthoDB" id="4558642at2759"/>
<dbReference type="Pfam" id="PF20684">
    <property type="entry name" value="Fung_rhodopsin"/>
    <property type="match status" value="1"/>
</dbReference>
<dbReference type="VEuPathDB" id="FungiDB:SMAC_07945"/>
<evidence type="ECO:0000256" key="1">
    <source>
        <dbReference type="ARBA" id="ARBA00004141"/>
    </source>
</evidence>
<dbReference type="AlphaFoldDB" id="F7W8Z5"/>